<feature type="compositionally biased region" description="Polar residues" evidence="1">
    <location>
        <begin position="1"/>
        <end position="16"/>
    </location>
</feature>
<evidence type="ECO:0000313" key="2">
    <source>
        <dbReference type="EMBL" id="GBP23913.1"/>
    </source>
</evidence>
<organism evidence="2 3">
    <name type="scientific">Eumeta variegata</name>
    <name type="common">Bagworm moth</name>
    <name type="synonym">Eumeta japonica</name>
    <dbReference type="NCBI Taxonomy" id="151549"/>
    <lineage>
        <taxon>Eukaryota</taxon>
        <taxon>Metazoa</taxon>
        <taxon>Ecdysozoa</taxon>
        <taxon>Arthropoda</taxon>
        <taxon>Hexapoda</taxon>
        <taxon>Insecta</taxon>
        <taxon>Pterygota</taxon>
        <taxon>Neoptera</taxon>
        <taxon>Endopterygota</taxon>
        <taxon>Lepidoptera</taxon>
        <taxon>Glossata</taxon>
        <taxon>Ditrysia</taxon>
        <taxon>Tineoidea</taxon>
        <taxon>Psychidae</taxon>
        <taxon>Oiketicinae</taxon>
        <taxon>Eumeta</taxon>
    </lineage>
</organism>
<sequence>MGSFLSSRAQSQQTPATARAAGSGPEGTDIEDGLEVETENGDEAEFIFRIEIKIKDFNGIKCESRIRIRIENSIAIGIMIENVVGLLQDEGVFVRAEARAEACRLKIQVI</sequence>
<dbReference type="EMBL" id="BGZK01000154">
    <property type="protein sequence ID" value="GBP23913.1"/>
    <property type="molecule type" value="Genomic_DNA"/>
</dbReference>
<accession>A0A4C1UBQ5</accession>
<feature type="region of interest" description="Disordered" evidence="1">
    <location>
        <begin position="1"/>
        <end position="32"/>
    </location>
</feature>
<gene>
    <name evidence="2" type="ORF">EVAR_86290_1</name>
</gene>
<reference evidence="2 3" key="1">
    <citation type="journal article" date="2019" name="Commun. Biol.">
        <title>The bagworm genome reveals a unique fibroin gene that provides high tensile strength.</title>
        <authorList>
            <person name="Kono N."/>
            <person name="Nakamura H."/>
            <person name="Ohtoshi R."/>
            <person name="Tomita M."/>
            <person name="Numata K."/>
            <person name="Arakawa K."/>
        </authorList>
    </citation>
    <scope>NUCLEOTIDE SEQUENCE [LARGE SCALE GENOMIC DNA]</scope>
</reference>
<protein>
    <submittedName>
        <fullName evidence="2">Uncharacterized protein</fullName>
    </submittedName>
</protein>
<comment type="caution">
    <text evidence="2">The sequence shown here is derived from an EMBL/GenBank/DDBJ whole genome shotgun (WGS) entry which is preliminary data.</text>
</comment>
<evidence type="ECO:0000256" key="1">
    <source>
        <dbReference type="SAM" id="MobiDB-lite"/>
    </source>
</evidence>
<keyword evidence="3" id="KW-1185">Reference proteome</keyword>
<dbReference type="AlphaFoldDB" id="A0A4C1UBQ5"/>
<proteinExistence type="predicted"/>
<name>A0A4C1UBQ5_EUMVA</name>
<dbReference type="Proteomes" id="UP000299102">
    <property type="component" value="Unassembled WGS sequence"/>
</dbReference>
<evidence type="ECO:0000313" key="3">
    <source>
        <dbReference type="Proteomes" id="UP000299102"/>
    </source>
</evidence>